<proteinExistence type="predicted"/>
<sequence>MKRNDGLTASTGENADYPVRVSEVGGVYLTSIGSASIAQFGDRADVNALLRGVAVQRESDHLTSNDVYFEAYDIFSQPVPPLSPFLAFAAQLNPLEMRTTNREPRISVGCIEIIAASSSAMLLVGNGVNTRAESRISNIRQFARPPLRYYGTGYCPPAAPRAQNGRDSV</sequence>
<dbReference type="EMBL" id="JAAAMV010000020">
    <property type="protein sequence ID" value="NBD26373.1"/>
    <property type="molecule type" value="Genomic_DNA"/>
</dbReference>
<gene>
    <name evidence="1" type="ORF">GT019_21090</name>
</gene>
<keyword evidence="2" id="KW-1185">Reference proteome</keyword>
<organism evidence="1 2">
    <name type="scientific">Paenibacillus glycinis</name>
    <dbReference type="NCBI Taxonomy" id="2697035"/>
    <lineage>
        <taxon>Bacteria</taxon>
        <taxon>Bacillati</taxon>
        <taxon>Bacillota</taxon>
        <taxon>Bacilli</taxon>
        <taxon>Bacillales</taxon>
        <taxon>Paenibacillaceae</taxon>
        <taxon>Paenibacillus</taxon>
    </lineage>
</organism>
<dbReference type="InterPro" id="IPR024496">
    <property type="entry name" value="Spore_germ_GerPE"/>
</dbReference>
<dbReference type="RefSeq" id="WP_161745172.1">
    <property type="nucleotide sequence ID" value="NZ_JAAAMV010000020.1"/>
</dbReference>
<evidence type="ECO:0000313" key="2">
    <source>
        <dbReference type="Proteomes" id="UP000665561"/>
    </source>
</evidence>
<reference evidence="1 2" key="1">
    <citation type="submission" date="2020-01" db="EMBL/GenBank/DDBJ databases">
        <title>Paenibacillus soybeanensis sp. nov. isolated from the nodules of soybean (Glycine max(L.) Merr).</title>
        <authorList>
            <person name="Wang H."/>
        </authorList>
    </citation>
    <scope>NUCLEOTIDE SEQUENCE [LARGE SCALE GENOMIC DNA]</scope>
    <source>
        <strain evidence="1 2">T1</strain>
    </source>
</reference>
<comment type="caution">
    <text evidence="1">The sequence shown here is derived from an EMBL/GenBank/DDBJ whole genome shotgun (WGS) entry which is preliminary data.</text>
</comment>
<protein>
    <submittedName>
        <fullName evidence="1">Spore germination protein GerPE</fullName>
    </submittedName>
</protein>
<accession>A0ABW9XV80</accession>
<dbReference type="Pfam" id="PF10970">
    <property type="entry name" value="GerPE"/>
    <property type="match status" value="1"/>
</dbReference>
<name>A0ABW9XV80_9BACL</name>
<evidence type="ECO:0000313" key="1">
    <source>
        <dbReference type="EMBL" id="NBD26373.1"/>
    </source>
</evidence>
<dbReference type="Proteomes" id="UP000665561">
    <property type="component" value="Unassembled WGS sequence"/>
</dbReference>